<evidence type="ECO:0000256" key="3">
    <source>
        <dbReference type="ARBA" id="ARBA00023015"/>
    </source>
</evidence>
<keyword evidence="6" id="KW-0804">Transcription</keyword>
<dbReference type="PANTHER" id="PTHR11462">
    <property type="entry name" value="JUN TRANSCRIPTION FACTOR-RELATED"/>
    <property type="match status" value="1"/>
</dbReference>
<comment type="similarity">
    <text evidence="8">Belongs to the bZIP family. GCN4 subfamily.</text>
</comment>
<comment type="caution">
    <text evidence="11">The sequence shown here is derived from an EMBL/GenBank/DDBJ whole genome shotgun (WGS) entry which is preliminary data.</text>
</comment>
<dbReference type="AlphaFoldDB" id="A0A4T0WZB1"/>
<dbReference type="Pfam" id="PF07716">
    <property type="entry name" value="bZIP_2"/>
    <property type="match status" value="1"/>
</dbReference>
<keyword evidence="4" id="KW-0238">DNA-binding</keyword>
<dbReference type="GO" id="GO:0001080">
    <property type="term" value="P:nitrogen catabolite activation of transcription from RNA polymerase II promoter"/>
    <property type="evidence" value="ECO:0007669"/>
    <property type="project" value="TreeGrafter"/>
</dbReference>
<feature type="region of interest" description="Disordered" evidence="9">
    <location>
        <begin position="168"/>
        <end position="234"/>
    </location>
</feature>
<evidence type="ECO:0000256" key="6">
    <source>
        <dbReference type="ARBA" id="ARBA00023163"/>
    </source>
</evidence>
<dbReference type="SUPFAM" id="SSF57959">
    <property type="entry name" value="Leucine zipper domain"/>
    <property type="match status" value="1"/>
</dbReference>
<proteinExistence type="inferred from homology"/>
<dbReference type="EMBL" id="SELW01000519">
    <property type="protein sequence ID" value="TID23825.1"/>
    <property type="molecule type" value="Genomic_DNA"/>
</dbReference>
<evidence type="ECO:0000313" key="11">
    <source>
        <dbReference type="EMBL" id="TID23825.1"/>
    </source>
</evidence>
<keyword evidence="3" id="KW-0805">Transcription regulation</keyword>
<sequence>MSMLFQENLFTLNATAPSADSILREAPKLENNDLLLEHLDFNLAESSVPFKSFDSDIIKSVFSNPSDPLIPHTDSAAIDDELREIFGFVPEVNPIVSSSDPAPIATTSEIIKKEELDDCVFETIELEARAHSTAADFVSIPALEIKPALYSSPCDNLESPISSSCKRSYSTADLDSNSTSSSSKDKLGCTPYTRKQRNAPLPPVIPKGEDLASMKRARNTEAARRSRARKMERMAQLEEKCEGLLQENDSLKKQVETLKA</sequence>
<name>A0A4T0WZB1_9ASCO</name>
<dbReference type="GO" id="GO:0008652">
    <property type="term" value="P:amino acid biosynthetic process"/>
    <property type="evidence" value="ECO:0007669"/>
    <property type="project" value="UniProtKB-KW"/>
</dbReference>
<feature type="compositionally biased region" description="Low complexity" evidence="9">
    <location>
        <begin position="170"/>
        <end position="182"/>
    </location>
</feature>
<dbReference type="PROSITE" id="PS00036">
    <property type="entry name" value="BZIP_BASIC"/>
    <property type="match status" value="1"/>
</dbReference>
<dbReference type="OrthoDB" id="5419235at2759"/>
<dbReference type="InterPro" id="IPR046347">
    <property type="entry name" value="bZIP_sf"/>
</dbReference>
<organism evidence="11 12">
    <name type="scientific">Pichia inconspicua</name>
    <dbReference type="NCBI Taxonomy" id="52247"/>
    <lineage>
        <taxon>Eukaryota</taxon>
        <taxon>Fungi</taxon>
        <taxon>Dikarya</taxon>
        <taxon>Ascomycota</taxon>
        <taxon>Saccharomycotina</taxon>
        <taxon>Pichiomycetes</taxon>
        <taxon>Pichiales</taxon>
        <taxon>Pichiaceae</taxon>
        <taxon>Pichia</taxon>
    </lineage>
</organism>
<dbReference type="InterPro" id="IPR004827">
    <property type="entry name" value="bZIP"/>
</dbReference>
<accession>A0A4T0WZB1</accession>
<evidence type="ECO:0000256" key="2">
    <source>
        <dbReference type="ARBA" id="ARBA00022605"/>
    </source>
</evidence>
<dbReference type="GO" id="GO:0005634">
    <property type="term" value="C:nucleus"/>
    <property type="evidence" value="ECO:0007669"/>
    <property type="project" value="UniProtKB-SubCell"/>
</dbReference>
<comment type="subcellular location">
    <subcellularLocation>
        <location evidence="1">Nucleus</location>
    </subcellularLocation>
</comment>
<dbReference type="InterPro" id="IPR050946">
    <property type="entry name" value="AP-1_TF_bZIP"/>
</dbReference>
<keyword evidence="5" id="KW-0010">Activator</keyword>
<evidence type="ECO:0000259" key="10">
    <source>
        <dbReference type="PROSITE" id="PS50217"/>
    </source>
</evidence>
<dbReference type="FunFam" id="3.30.160.60:FF:001491">
    <property type="entry name" value="Cross-pathway control protein A"/>
    <property type="match status" value="1"/>
</dbReference>
<protein>
    <recommendedName>
        <fullName evidence="10">BZIP domain-containing protein</fullName>
    </recommendedName>
</protein>
<evidence type="ECO:0000313" key="12">
    <source>
        <dbReference type="Proteomes" id="UP000307173"/>
    </source>
</evidence>
<dbReference type="PANTHER" id="PTHR11462:SF35">
    <property type="entry name" value="TRANSCRIPTION FACTOR JRA"/>
    <property type="match status" value="1"/>
</dbReference>
<feature type="domain" description="BZIP" evidence="10">
    <location>
        <begin position="215"/>
        <end position="260"/>
    </location>
</feature>
<feature type="compositionally biased region" description="Basic and acidic residues" evidence="9">
    <location>
        <begin position="207"/>
        <end position="234"/>
    </location>
</feature>
<dbReference type="PROSITE" id="PS50217">
    <property type="entry name" value="BZIP"/>
    <property type="match status" value="1"/>
</dbReference>
<evidence type="ECO:0000256" key="9">
    <source>
        <dbReference type="SAM" id="MobiDB-lite"/>
    </source>
</evidence>
<dbReference type="CDD" id="cd12193">
    <property type="entry name" value="bZIP_GCN4"/>
    <property type="match status" value="1"/>
</dbReference>
<evidence type="ECO:0000256" key="7">
    <source>
        <dbReference type="ARBA" id="ARBA00023242"/>
    </source>
</evidence>
<dbReference type="GO" id="GO:0005667">
    <property type="term" value="C:transcription regulator complex"/>
    <property type="evidence" value="ECO:0007669"/>
    <property type="project" value="TreeGrafter"/>
</dbReference>
<dbReference type="SMART" id="SM00338">
    <property type="entry name" value="BRLZ"/>
    <property type="match status" value="1"/>
</dbReference>
<keyword evidence="12" id="KW-1185">Reference proteome</keyword>
<keyword evidence="2" id="KW-0028">Amino-acid biosynthesis</keyword>
<dbReference type="Proteomes" id="UP000307173">
    <property type="component" value="Unassembled WGS sequence"/>
</dbReference>
<dbReference type="GO" id="GO:0000981">
    <property type="term" value="F:DNA-binding transcription factor activity, RNA polymerase II-specific"/>
    <property type="evidence" value="ECO:0007669"/>
    <property type="project" value="TreeGrafter"/>
</dbReference>
<dbReference type="GO" id="GO:1903833">
    <property type="term" value="P:positive regulation of cellular response to amino acid starvation"/>
    <property type="evidence" value="ECO:0007669"/>
    <property type="project" value="TreeGrafter"/>
</dbReference>
<reference evidence="11 12" key="1">
    <citation type="journal article" date="2019" name="Front. Genet.">
        <title>Whole-Genome Sequencing of the Opportunistic Yeast Pathogen Candida inconspicua Uncovers Its Hybrid Origin.</title>
        <authorList>
            <person name="Mixao V."/>
            <person name="Hansen A.P."/>
            <person name="Saus E."/>
            <person name="Boekhout T."/>
            <person name="Lass-Florl C."/>
            <person name="Gabaldon T."/>
        </authorList>
    </citation>
    <scope>NUCLEOTIDE SEQUENCE [LARGE SCALE GENOMIC DNA]</scope>
    <source>
        <strain evidence="11 12">CBS 180</strain>
    </source>
</reference>
<keyword evidence="7" id="KW-0539">Nucleus</keyword>
<evidence type="ECO:0000256" key="5">
    <source>
        <dbReference type="ARBA" id="ARBA00023159"/>
    </source>
</evidence>
<dbReference type="GO" id="GO:0000978">
    <property type="term" value="F:RNA polymerase II cis-regulatory region sequence-specific DNA binding"/>
    <property type="evidence" value="ECO:0007669"/>
    <property type="project" value="TreeGrafter"/>
</dbReference>
<evidence type="ECO:0000256" key="1">
    <source>
        <dbReference type="ARBA" id="ARBA00004123"/>
    </source>
</evidence>
<dbReference type="Gene3D" id="3.30.160.60">
    <property type="entry name" value="Classic Zinc Finger"/>
    <property type="match status" value="1"/>
</dbReference>
<gene>
    <name evidence="11" type="ORF">CANINC_003116</name>
</gene>
<evidence type="ECO:0000256" key="4">
    <source>
        <dbReference type="ARBA" id="ARBA00023125"/>
    </source>
</evidence>
<dbReference type="STRING" id="52247.A0A4T0WZB1"/>
<feature type="non-terminal residue" evidence="11">
    <location>
        <position position="260"/>
    </location>
</feature>
<evidence type="ECO:0000256" key="8">
    <source>
        <dbReference type="ARBA" id="ARBA00061302"/>
    </source>
</evidence>